<dbReference type="InterPro" id="IPR036812">
    <property type="entry name" value="NAD(P)_OxRdtase_dom_sf"/>
</dbReference>
<dbReference type="PROSITE" id="PS51318">
    <property type="entry name" value="TAT"/>
    <property type="match status" value="1"/>
</dbReference>
<protein>
    <submittedName>
        <fullName evidence="3">Aldo/keto reductase</fullName>
    </submittedName>
</protein>
<dbReference type="RefSeq" id="WP_250059676.1">
    <property type="nucleotide sequence ID" value="NZ_JAMJPK010000002.1"/>
</dbReference>
<dbReference type="PANTHER" id="PTHR43312:SF1">
    <property type="entry name" value="NADP-DEPENDENT OXIDOREDUCTASE DOMAIN-CONTAINING PROTEIN"/>
    <property type="match status" value="1"/>
</dbReference>
<reference evidence="3" key="1">
    <citation type="submission" date="2022-05" db="EMBL/GenBank/DDBJ databases">
        <title>Halomonas geminus sp. nov. and Halomonas llamarensis sp. nov. isolated from high-altitude salars of the Atacama Desert.</title>
        <authorList>
            <person name="Hintersatz C."/>
            <person name="Rojas L.A."/>
            <person name="Wei T.-S."/>
            <person name="Kutschke S."/>
            <person name="Lehmann F."/>
            <person name="Jain R."/>
            <person name="Pollmann K."/>
        </authorList>
    </citation>
    <scope>NUCLEOTIDE SEQUENCE</scope>
    <source>
        <strain evidence="3">ATCH28</strain>
    </source>
</reference>
<dbReference type="InterPro" id="IPR006311">
    <property type="entry name" value="TAT_signal"/>
</dbReference>
<dbReference type="EMBL" id="JAMJPK010000002">
    <property type="protein sequence ID" value="MCL7939679.1"/>
    <property type="molecule type" value="Genomic_DNA"/>
</dbReference>
<keyword evidence="1" id="KW-0732">Signal</keyword>
<dbReference type="Pfam" id="PF00248">
    <property type="entry name" value="Aldo_ket_red"/>
    <property type="match status" value="1"/>
</dbReference>
<proteinExistence type="predicted"/>
<keyword evidence="4" id="KW-1185">Reference proteome</keyword>
<evidence type="ECO:0000256" key="1">
    <source>
        <dbReference type="SAM" id="SignalP"/>
    </source>
</evidence>
<sequence>MAQPLPPPLSRRRLLRGLLAAAAVTALPSAVTLARAAEPLTRELPGTGEALPRVGLGSWITFNVGDDPVLLEACTAVMAAFFAAGGRLIDSSPMYGSSQATIGHALERLEAVDRVYAADKVWTSRPAGGPTQIEASRQAWGVPRFDLLQVHNLLGWEGHLETLQAMKAAGEVRHLGITTSHGRRHEEVERIMRRAPLDSVQLTYNIVDREAESRLLPLARERGIGVIANRPFQRKRLIRRLAGKPLPPWAVEIGAASWAQFILKFIISHPAITCAIPATTRVEHVRENLAAAREPLPDDAMRRRMADHVRGL</sequence>
<evidence type="ECO:0000313" key="3">
    <source>
        <dbReference type="EMBL" id="MCL7939679.1"/>
    </source>
</evidence>
<dbReference type="SUPFAM" id="SSF51430">
    <property type="entry name" value="NAD(P)-linked oxidoreductase"/>
    <property type="match status" value="1"/>
</dbReference>
<organism evidence="3 4">
    <name type="scientific">Halomonas gemina</name>
    <dbReference type="NCBI Taxonomy" id="2945105"/>
    <lineage>
        <taxon>Bacteria</taxon>
        <taxon>Pseudomonadati</taxon>
        <taxon>Pseudomonadota</taxon>
        <taxon>Gammaproteobacteria</taxon>
        <taxon>Oceanospirillales</taxon>
        <taxon>Halomonadaceae</taxon>
        <taxon>Halomonas</taxon>
    </lineage>
</organism>
<accession>A0ABT0SYD8</accession>
<feature type="chain" id="PRO_5046428895" evidence="1">
    <location>
        <begin position="37"/>
        <end position="312"/>
    </location>
</feature>
<dbReference type="Gene3D" id="3.20.20.100">
    <property type="entry name" value="NADP-dependent oxidoreductase domain"/>
    <property type="match status" value="1"/>
</dbReference>
<feature type="signal peptide" evidence="1">
    <location>
        <begin position="1"/>
        <end position="36"/>
    </location>
</feature>
<comment type="caution">
    <text evidence="3">The sequence shown here is derived from an EMBL/GenBank/DDBJ whole genome shotgun (WGS) entry which is preliminary data.</text>
</comment>
<name>A0ABT0SYD8_9GAMM</name>
<dbReference type="InterPro" id="IPR023210">
    <property type="entry name" value="NADP_OxRdtase_dom"/>
</dbReference>
<dbReference type="InterPro" id="IPR053135">
    <property type="entry name" value="AKR2_Oxidoreductase"/>
</dbReference>
<feature type="domain" description="NADP-dependent oxidoreductase" evidence="2">
    <location>
        <begin position="54"/>
        <end position="303"/>
    </location>
</feature>
<dbReference type="Proteomes" id="UP001165369">
    <property type="component" value="Unassembled WGS sequence"/>
</dbReference>
<dbReference type="PANTHER" id="PTHR43312">
    <property type="entry name" value="D-THREO-ALDOSE 1-DEHYDROGENASE"/>
    <property type="match status" value="1"/>
</dbReference>
<evidence type="ECO:0000259" key="2">
    <source>
        <dbReference type="Pfam" id="PF00248"/>
    </source>
</evidence>
<evidence type="ECO:0000313" key="4">
    <source>
        <dbReference type="Proteomes" id="UP001165369"/>
    </source>
</evidence>
<gene>
    <name evidence="3" type="ORF">M8009_05075</name>
</gene>
<dbReference type="CDD" id="cd19095">
    <property type="entry name" value="AKR_PA4992-like"/>
    <property type="match status" value="1"/>
</dbReference>